<dbReference type="SUPFAM" id="SSF52058">
    <property type="entry name" value="L domain-like"/>
    <property type="match status" value="1"/>
</dbReference>
<dbReference type="Gene3D" id="3.80.10.10">
    <property type="entry name" value="Ribonuclease Inhibitor"/>
    <property type="match status" value="1"/>
</dbReference>
<organism evidence="3 4">
    <name type="scientific">Rotaria magnacalcarata</name>
    <dbReference type="NCBI Taxonomy" id="392030"/>
    <lineage>
        <taxon>Eukaryota</taxon>
        <taxon>Metazoa</taxon>
        <taxon>Spiralia</taxon>
        <taxon>Gnathifera</taxon>
        <taxon>Rotifera</taxon>
        <taxon>Eurotatoria</taxon>
        <taxon>Bdelloidea</taxon>
        <taxon>Philodinida</taxon>
        <taxon>Philodinidae</taxon>
        <taxon>Rotaria</taxon>
    </lineage>
</organism>
<name>A0A8S3I1W2_9BILA</name>
<dbReference type="Proteomes" id="UP000681967">
    <property type="component" value="Unassembled WGS sequence"/>
</dbReference>
<dbReference type="AlphaFoldDB" id="A0A8S3I1W2"/>
<reference evidence="3" key="1">
    <citation type="submission" date="2021-02" db="EMBL/GenBank/DDBJ databases">
        <authorList>
            <person name="Nowell W R."/>
        </authorList>
    </citation>
    <scope>NUCLEOTIDE SEQUENCE</scope>
</reference>
<dbReference type="InterPro" id="IPR032675">
    <property type="entry name" value="LRR_dom_sf"/>
</dbReference>
<feature type="region of interest" description="Disordered" evidence="1">
    <location>
        <begin position="44"/>
        <end position="65"/>
    </location>
</feature>
<evidence type="ECO:0000313" key="3">
    <source>
        <dbReference type="EMBL" id="CAF5190625.1"/>
    </source>
</evidence>
<dbReference type="Proteomes" id="UP000681720">
    <property type="component" value="Unassembled WGS sequence"/>
</dbReference>
<dbReference type="EMBL" id="CAJOBJ010337386">
    <property type="protein sequence ID" value="CAF5190625.1"/>
    <property type="molecule type" value="Genomic_DNA"/>
</dbReference>
<comment type="caution">
    <text evidence="3">The sequence shown here is derived from an EMBL/GenBank/DDBJ whole genome shotgun (WGS) entry which is preliminary data.</text>
</comment>
<evidence type="ECO:0000313" key="2">
    <source>
        <dbReference type="EMBL" id="CAF5099054.1"/>
    </source>
</evidence>
<proteinExistence type="predicted"/>
<protein>
    <submittedName>
        <fullName evidence="3">Uncharacterized protein</fullName>
    </submittedName>
</protein>
<dbReference type="PROSITE" id="PS51450">
    <property type="entry name" value="LRR"/>
    <property type="match status" value="1"/>
</dbReference>
<accession>A0A8S3I1W2</accession>
<dbReference type="InterPro" id="IPR001611">
    <property type="entry name" value="Leu-rich_rpt"/>
</dbReference>
<evidence type="ECO:0000313" key="4">
    <source>
        <dbReference type="Proteomes" id="UP000681720"/>
    </source>
</evidence>
<feature type="non-terminal residue" evidence="3">
    <location>
        <position position="1"/>
    </location>
</feature>
<evidence type="ECO:0000256" key="1">
    <source>
        <dbReference type="SAM" id="MobiDB-lite"/>
    </source>
</evidence>
<gene>
    <name evidence="2" type="ORF">BYL167_LOCUS64119</name>
    <name evidence="3" type="ORF">GIL414_LOCUS72879</name>
</gene>
<sequence length="65" mass="7256">ESNKMFSSLKFLYMSDNKISSFESINKLSSISSLSVLQNSIYPSNQNQNETAKQETIAGLPNLTH</sequence>
<dbReference type="EMBL" id="CAJOBH010238099">
    <property type="protein sequence ID" value="CAF5099054.1"/>
    <property type="molecule type" value="Genomic_DNA"/>
</dbReference>